<evidence type="ECO:0000313" key="2">
    <source>
        <dbReference type="EMBL" id="JAE33019.1"/>
    </source>
</evidence>
<feature type="compositionally biased region" description="Basic and acidic residues" evidence="1">
    <location>
        <begin position="35"/>
        <end position="47"/>
    </location>
</feature>
<proteinExistence type="predicted"/>
<reference evidence="2" key="1">
    <citation type="submission" date="2014-09" db="EMBL/GenBank/DDBJ databases">
        <authorList>
            <person name="Magalhaes I.L.F."/>
            <person name="Oliveira U."/>
            <person name="Santos F.R."/>
            <person name="Vidigal T.H.D.A."/>
            <person name="Brescovit A.D."/>
            <person name="Santos A.J."/>
        </authorList>
    </citation>
    <scope>NUCLEOTIDE SEQUENCE</scope>
    <source>
        <tissue evidence="2">Shoot tissue taken approximately 20 cm above the soil surface</tissue>
    </source>
</reference>
<evidence type="ECO:0000256" key="1">
    <source>
        <dbReference type="SAM" id="MobiDB-lite"/>
    </source>
</evidence>
<dbReference type="AlphaFoldDB" id="A0A0A9HB33"/>
<feature type="region of interest" description="Disordered" evidence="1">
    <location>
        <begin position="33"/>
        <end position="54"/>
    </location>
</feature>
<sequence>MKHEKDHSKLRPSSRQRYLKPFENMIWRPFCARDTVTHTEPSKKKNSDSGSSNI</sequence>
<reference evidence="2" key="2">
    <citation type="journal article" date="2015" name="Data Brief">
        <title>Shoot transcriptome of the giant reed, Arundo donax.</title>
        <authorList>
            <person name="Barrero R.A."/>
            <person name="Guerrero F.D."/>
            <person name="Moolhuijzen P."/>
            <person name="Goolsby J.A."/>
            <person name="Tidwell J."/>
            <person name="Bellgard S.E."/>
            <person name="Bellgard M.I."/>
        </authorList>
    </citation>
    <scope>NUCLEOTIDE SEQUENCE</scope>
    <source>
        <tissue evidence="2">Shoot tissue taken approximately 20 cm above the soil surface</tissue>
    </source>
</reference>
<organism evidence="2">
    <name type="scientific">Arundo donax</name>
    <name type="common">Giant reed</name>
    <name type="synonym">Donax arundinaceus</name>
    <dbReference type="NCBI Taxonomy" id="35708"/>
    <lineage>
        <taxon>Eukaryota</taxon>
        <taxon>Viridiplantae</taxon>
        <taxon>Streptophyta</taxon>
        <taxon>Embryophyta</taxon>
        <taxon>Tracheophyta</taxon>
        <taxon>Spermatophyta</taxon>
        <taxon>Magnoliopsida</taxon>
        <taxon>Liliopsida</taxon>
        <taxon>Poales</taxon>
        <taxon>Poaceae</taxon>
        <taxon>PACMAD clade</taxon>
        <taxon>Arundinoideae</taxon>
        <taxon>Arundineae</taxon>
        <taxon>Arundo</taxon>
    </lineage>
</organism>
<protein>
    <submittedName>
        <fullName evidence="2">Uncharacterized protein</fullName>
    </submittedName>
</protein>
<name>A0A0A9HB33_ARUDO</name>
<accession>A0A0A9HB33</accession>
<dbReference type="EMBL" id="GBRH01164877">
    <property type="protein sequence ID" value="JAE33019.1"/>
    <property type="molecule type" value="Transcribed_RNA"/>
</dbReference>